<dbReference type="SMART" id="SM00421">
    <property type="entry name" value="HTH_LUXR"/>
    <property type="match status" value="1"/>
</dbReference>
<dbReference type="Gene3D" id="3.40.50.2300">
    <property type="match status" value="1"/>
</dbReference>
<evidence type="ECO:0000259" key="7">
    <source>
        <dbReference type="PROSITE" id="PS50110"/>
    </source>
</evidence>
<evidence type="ECO:0000256" key="4">
    <source>
        <dbReference type="ARBA" id="ARBA00023163"/>
    </source>
</evidence>
<keyword evidence="2" id="KW-0805">Transcription regulation</keyword>
<dbReference type="Pfam" id="PF00196">
    <property type="entry name" value="GerE"/>
    <property type="match status" value="1"/>
</dbReference>
<dbReference type="EMBL" id="CADCUM010000115">
    <property type="protein sequence ID" value="CAA9400608.1"/>
    <property type="molecule type" value="Genomic_DNA"/>
</dbReference>
<keyword evidence="3" id="KW-0238">DNA-binding</keyword>
<dbReference type="InterPro" id="IPR001789">
    <property type="entry name" value="Sig_transdc_resp-reg_receiver"/>
</dbReference>
<dbReference type="InterPro" id="IPR011006">
    <property type="entry name" value="CheY-like_superfamily"/>
</dbReference>
<accession>A0A6J4P2A9</accession>
<dbReference type="CDD" id="cd17535">
    <property type="entry name" value="REC_NarL-like"/>
    <property type="match status" value="1"/>
</dbReference>
<dbReference type="SUPFAM" id="SSF46894">
    <property type="entry name" value="C-terminal effector domain of the bipartite response regulators"/>
    <property type="match status" value="1"/>
</dbReference>
<dbReference type="PANTHER" id="PTHR43214">
    <property type="entry name" value="TWO-COMPONENT RESPONSE REGULATOR"/>
    <property type="match status" value="1"/>
</dbReference>
<evidence type="ECO:0000313" key="8">
    <source>
        <dbReference type="EMBL" id="CAA9400608.1"/>
    </source>
</evidence>
<dbReference type="PROSITE" id="PS50043">
    <property type="entry name" value="HTH_LUXR_2"/>
    <property type="match status" value="1"/>
</dbReference>
<dbReference type="GO" id="GO:0000160">
    <property type="term" value="P:phosphorelay signal transduction system"/>
    <property type="evidence" value="ECO:0007669"/>
    <property type="project" value="InterPro"/>
</dbReference>
<dbReference type="InterPro" id="IPR000792">
    <property type="entry name" value="Tscrpt_reg_LuxR_C"/>
</dbReference>
<name>A0A6J4P2A9_9ACTN</name>
<dbReference type="Pfam" id="PF00072">
    <property type="entry name" value="Response_reg"/>
    <property type="match status" value="1"/>
</dbReference>
<feature type="domain" description="HTH luxR-type" evidence="6">
    <location>
        <begin position="151"/>
        <end position="216"/>
    </location>
</feature>
<dbReference type="AlphaFoldDB" id="A0A6J4P2A9"/>
<dbReference type="PROSITE" id="PS50110">
    <property type="entry name" value="RESPONSE_REGULATORY"/>
    <property type="match status" value="1"/>
</dbReference>
<dbReference type="CDD" id="cd06170">
    <property type="entry name" value="LuxR_C_like"/>
    <property type="match status" value="1"/>
</dbReference>
<proteinExistence type="predicted"/>
<protein>
    <submittedName>
        <fullName evidence="8">Two-component transcriptional response regulator, LuxR family</fullName>
    </submittedName>
</protein>
<dbReference type="SMART" id="SM00448">
    <property type="entry name" value="REC"/>
    <property type="match status" value="1"/>
</dbReference>
<dbReference type="SUPFAM" id="SSF52172">
    <property type="entry name" value="CheY-like"/>
    <property type="match status" value="1"/>
</dbReference>
<keyword evidence="1 5" id="KW-0597">Phosphoprotein</keyword>
<dbReference type="GO" id="GO:0003677">
    <property type="term" value="F:DNA binding"/>
    <property type="evidence" value="ECO:0007669"/>
    <property type="project" value="UniProtKB-KW"/>
</dbReference>
<feature type="modified residue" description="4-aspartylphosphate" evidence="5">
    <location>
        <position position="58"/>
    </location>
</feature>
<evidence type="ECO:0000259" key="6">
    <source>
        <dbReference type="PROSITE" id="PS50043"/>
    </source>
</evidence>
<feature type="domain" description="Response regulatory" evidence="7">
    <location>
        <begin position="7"/>
        <end position="123"/>
    </location>
</feature>
<evidence type="ECO:0000256" key="2">
    <source>
        <dbReference type="ARBA" id="ARBA00023015"/>
    </source>
</evidence>
<dbReference type="PROSITE" id="PS00622">
    <property type="entry name" value="HTH_LUXR_1"/>
    <property type="match status" value="1"/>
</dbReference>
<evidence type="ECO:0000256" key="1">
    <source>
        <dbReference type="ARBA" id="ARBA00022553"/>
    </source>
</evidence>
<dbReference type="InterPro" id="IPR058245">
    <property type="entry name" value="NreC/VraR/RcsB-like_REC"/>
</dbReference>
<gene>
    <name evidence="8" type="ORF">AVDCRST_MAG32-2870</name>
</gene>
<evidence type="ECO:0000256" key="5">
    <source>
        <dbReference type="PROSITE-ProRule" id="PRU00169"/>
    </source>
</evidence>
<dbReference type="PANTHER" id="PTHR43214:SF24">
    <property type="entry name" value="TRANSCRIPTIONAL REGULATORY PROTEIN NARL-RELATED"/>
    <property type="match status" value="1"/>
</dbReference>
<dbReference type="InterPro" id="IPR039420">
    <property type="entry name" value="WalR-like"/>
</dbReference>
<keyword evidence="4" id="KW-0804">Transcription</keyword>
<dbReference type="GO" id="GO:0006355">
    <property type="term" value="P:regulation of DNA-templated transcription"/>
    <property type="evidence" value="ECO:0007669"/>
    <property type="project" value="InterPro"/>
</dbReference>
<dbReference type="PRINTS" id="PR00038">
    <property type="entry name" value="HTHLUXR"/>
</dbReference>
<dbReference type="InterPro" id="IPR016032">
    <property type="entry name" value="Sig_transdc_resp-reg_C-effctor"/>
</dbReference>
<evidence type="ECO:0000256" key="3">
    <source>
        <dbReference type="ARBA" id="ARBA00023125"/>
    </source>
</evidence>
<organism evidence="8">
    <name type="scientific">uncultured Nocardioides sp</name>
    <dbReference type="NCBI Taxonomy" id="198441"/>
    <lineage>
        <taxon>Bacteria</taxon>
        <taxon>Bacillati</taxon>
        <taxon>Actinomycetota</taxon>
        <taxon>Actinomycetes</taxon>
        <taxon>Propionibacteriales</taxon>
        <taxon>Nocardioidaceae</taxon>
        <taxon>Nocardioides</taxon>
        <taxon>environmental samples</taxon>
    </lineage>
</organism>
<reference evidence="8" key="1">
    <citation type="submission" date="2020-02" db="EMBL/GenBank/DDBJ databases">
        <authorList>
            <person name="Meier V. D."/>
        </authorList>
    </citation>
    <scope>NUCLEOTIDE SEQUENCE</scope>
    <source>
        <strain evidence="8">AVDCRST_MAG32</strain>
    </source>
</reference>
<sequence>MTTTLLSVLVVDDHPLFREGLVEVVRGMAGVGRVEEAADGAEAVATSLEMRPDVVVMDLHMPGTNGIEATRQILAELPETRVLVLTMLENDESVVSALRAGARGYIVKGAARAEIARAIEGVAAGDVVLGPAVGAKVLGLFNRGSDRGAGRVVPFPELTDRELEVLDLVARGLTNGAIARSLFLSEKTVRNIVSAIFGKLGVAHRAEAVARARDAGMGAG</sequence>